<reference evidence="5 6" key="1">
    <citation type="submission" date="2024-04" db="EMBL/GenBank/DDBJ databases">
        <authorList>
            <consortium name="Genoscope - CEA"/>
            <person name="William W."/>
        </authorList>
    </citation>
    <scope>NUCLEOTIDE SEQUENCE [LARGE SCALE GENOMIC DNA]</scope>
</reference>
<evidence type="ECO:0000313" key="5">
    <source>
        <dbReference type="EMBL" id="CAL1540398.1"/>
    </source>
</evidence>
<dbReference type="InterPro" id="IPR017996">
    <property type="entry name" value="MRJP/yellow-related"/>
</dbReference>
<dbReference type="PANTHER" id="PTHR10009:SF18">
    <property type="entry name" value="PROTEIN YELLOW-LIKE PROTEIN"/>
    <property type="match status" value="1"/>
</dbReference>
<evidence type="ECO:0000256" key="2">
    <source>
        <dbReference type="ARBA" id="ARBA00009127"/>
    </source>
</evidence>
<accession>A0AAV2I2K5</accession>
<sequence>MLTALVLVVSGLLLPVSAAPRANFTIRDPSSVYNNSIIKPLGGSASPPVAQVVHEWAALEYDWPCDWVRDYYAERGWFNASTNLLGGLDVYKNDLYVTVIRVSNTIPSGLNKVVQKNGRSVLQPYPSLRANEIGICASLQFPFATYTDPNTGWMYVIDVGRIGLIRNSPAPCPPKIVVLDLNRNGTVVRSHNFPESVVPRGTNILNDLVLDYVTKNASRVRYAYITDTGNAQIVVYDFQTNASWSFRHPSMETDEDKTVTINGVNYTMDVPVDGIAMDPDFEYVYYCPVGTKKLHQIPTFVLRNPAGNFSRYARFVGNKVSNADGMASGKRAIFYGAEALNALYRWDISKDLASQNVTEGNVTIATESLVAQDPEKFRWVDSMKVSADGYLCFTSNRVNEYVAGTMDFSGAKGTNFRINKVFVGDKPYLLKDGSDVGIVVG</sequence>
<comment type="subcellular location">
    <subcellularLocation>
        <location evidence="1">Secreted</location>
    </subcellularLocation>
</comment>
<gene>
    <name evidence="5" type="ORF">GSLYS_00014047001</name>
</gene>
<dbReference type="EMBL" id="CAXITT010000380">
    <property type="protein sequence ID" value="CAL1540398.1"/>
    <property type="molecule type" value="Genomic_DNA"/>
</dbReference>
<feature type="chain" id="PRO_5043965599" evidence="4">
    <location>
        <begin position="19"/>
        <end position="441"/>
    </location>
</feature>
<protein>
    <submittedName>
        <fullName evidence="5">Uncharacterized protein</fullName>
    </submittedName>
</protein>
<dbReference type="InterPro" id="IPR011042">
    <property type="entry name" value="6-blade_b-propeller_TolB-like"/>
</dbReference>
<organism evidence="5 6">
    <name type="scientific">Lymnaea stagnalis</name>
    <name type="common">Great pond snail</name>
    <name type="synonym">Helix stagnalis</name>
    <dbReference type="NCBI Taxonomy" id="6523"/>
    <lineage>
        <taxon>Eukaryota</taxon>
        <taxon>Metazoa</taxon>
        <taxon>Spiralia</taxon>
        <taxon>Lophotrochozoa</taxon>
        <taxon>Mollusca</taxon>
        <taxon>Gastropoda</taxon>
        <taxon>Heterobranchia</taxon>
        <taxon>Euthyneura</taxon>
        <taxon>Panpulmonata</taxon>
        <taxon>Hygrophila</taxon>
        <taxon>Lymnaeoidea</taxon>
        <taxon>Lymnaeidae</taxon>
        <taxon>Lymnaea</taxon>
    </lineage>
</organism>
<comment type="caution">
    <text evidence="5">The sequence shown here is derived from an EMBL/GenBank/DDBJ whole genome shotgun (WGS) entry which is preliminary data.</text>
</comment>
<proteinExistence type="inferred from homology"/>
<evidence type="ECO:0000313" key="6">
    <source>
        <dbReference type="Proteomes" id="UP001497497"/>
    </source>
</evidence>
<comment type="similarity">
    <text evidence="2">Belongs to the major royal jelly protein family.</text>
</comment>
<evidence type="ECO:0000256" key="4">
    <source>
        <dbReference type="SAM" id="SignalP"/>
    </source>
</evidence>
<dbReference type="Proteomes" id="UP001497497">
    <property type="component" value="Unassembled WGS sequence"/>
</dbReference>
<dbReference type="AlphaFoldDB" id="A0AAV2I2K5"/>
<dbReference type="GO" id="GO:0005576">
    <property type="term" value="C:extracellular region"/>
    <property type="evidence" value="ECO:0007669"/>
    <property type="project" value="UniProtKB-SubCell"/>
</dbReference>
<evidence type="ECO:0000256" key="3">
    <source>
        <dbReference type="ARBA" id="ARBA00022525"/>
    </source>
</evidence>
<name>A0AAV2I2K5_LYMST</name>
<dbReference type="Pfam" id="PF03022">
    <property type="entry name" value="MRJP"/>
    <property type="match status" value="1"/>
</dbReference>
<feature type="signal peptide" evidence="4">
    <location>
        <begin position="1"/>
        <end position="18"/>
    </location>
</feature>
<keyword evidence="6" id="KW-1185">Reference proteome</keyword>
<keyword evidence="3" id="KW-0964">Secreted</keyword>
<keyword evidence="4" id="KW-0732">Signal</keyword>
<dbReference type="SUPFAM" id="SSF63829">
    <property type="entry name" value="Calcium-dependent phosphotriesterase"/>
    <property type="match status" value="1"/>
</dbReference>
<evidence type="ECO:0000256" key="1">
    <source>
        <dbReference type="ARBA" id="ARBA00004613"/>
    </source>
</evidence>
<dbReference type="Gene3D" id="2.120.10.30">
    <property type="entry name" value="TolB, C-terminal domain"/>
    <property type="match status" value="1"/>
</dbReference>
<dbReference type="PANTHER" id="PTHR10009">
    <property type="entry name" value="PROTEIN YELLOW-RELATED"/>
    <property type="match status" value="1"/>
</dbReference>